<dbReference type="Gene3D" id="3.90.550.10">
    <property type="entry name" value="Spore Coat Polysaccharide Biosynthesis Protein SpsA, Chain A"/>
    <property type="match status" value="1"/>
</dbReference>
<dbReference type="Proteomes" id="UP000176834">
    <property type="component" value="Unassembled WGS sequence"/>
</dbReference>
<dbReference type="EMBL" id="MGJN01000003">
    <property type="protein sequence ID" value="OGN07685.1"/>
    <property type="molecule type" value="Genomic_DNA"/>
</dbReference>
<evidence type="ECO:0000313" key="5">
    <source>
        <dbReference type="Proteomes" id="UP000176834"/>
    </source>
</evidence>
<dbReference type="SUPFAM" id="SSF53448">
    <property type="entry name" value="Nucleotide-diphospho-sugar transferases"/>
    <property type="match status" value="1"/>
</dbReference>
<dbReference type="AlphaFoldDB" id="A0A1F8F3G3"/>
<organism evidence="4 5">
    <name type="scientific">Candidatus Yanofskybacteria bacterium RIFCSPHIGHO2_02_FULL_38_22b</name>
    <dbReference type="NCBI Taxonomy" id="1802673"/>
    <lineage>
        <taxon>Bacteria</taxon>
        <taxon>Candidatus Yanofskyibacteriota</taxon>
    </lineage>
</organism>
<dbReference type="InterPro" id="IPR005835">
    <property type="entry name" value="NTP_transferase_dom"/>
</dbReference>
<proteinExistence type="predicted"/>
<keyword evidence="2" id="KW-0548">Nucleotidyltransferase</keyword>
<evidence type="ECO:0000256" key="1">
    <source>
        <dbReference type="ARBA" id="ARBA00022679"/>
    </source>
</evidence>
<dbReference type="InterPro" id="IPR029044">
    <property type="entry name" value="Nucleotide-diphossugar_trans"/>
</dbReference>
<accession>A0A1F8F3G3</accession>
<name>A0A1F8F3G3_9BACT</name>
<dbReference type="InterPro" id="IPR050065">
    <property type="entry name" value="GlmU-like"/>
</dbReference>
<dbReference type="PANTHER" id="PTHR43584:SF8">
    <property type="entry name" value="N-ACETYLMURAMATE ALPHA-1-PHOSPHATE URIDYLYLTRANSFERASE"/>
    <property type="match status" value="1"/>
</dbReference>
<feature type="domain" description="Nucleotidyl transferase" evidence="3">
    <location>
        <begin position="3"/>
        <end position="199"/>
    </location>
</feature>
<dbReference type="Pfam" id="PF00483">
    <property type="entry name" value="NTP_transferase"/>
    <property type="match status" value="1"/>
</dbReference>
<dbReference type="PANTHER" id="PTHR43584">
    <property type="entry name" value="NUCLEOTIDYL TRANSFERASE"/>
    <property type="match status" value="1"/>
</dbReference>
<evidence type="ECO:0000313" key="4">
    <source>
        <dbReference type="EMBL" id="OGN07685.1"/>
    </source>
</evidence>
<keyword evidence="1" id="KW-0808">Transferase</keyword>
<evidence type="ECO:0000256" key="2">
    <source>
        <dbReference type="ARBA" id="ARBA00022695"/>
    </source>
</evidence>
<evidence type="ECO:0000259" key="3">
    <source>
        <dbReference type="Pfam" id="PF00483"/>
    </source>
</evidence>
<comment type="caution">
    <text evidence="4">The sequence shown here is derived from an EMBL/GenBank/DDBJ whole genome shotgun (WGS) entry which is preliminary data.</text>
</comment>
<dbReference type="GO" id="GO:0016779">
    <property type="term" value="F:nucleotidyltransferase activity"/>
    <property type="evidence" value="ECO:0007669"/>
    <property type="project" value="UniProtKB-KW"/>
</dbReference>
<gene>
    <name evidence="4" type="ORF">A3B86_02515</name>
</gene>
<reference evidence="4 5" key="1">
    <citation type="journal article" date="2016" name="Nat. Commun.">
        <title>Thousands of microbial genomes shed light on interconnected biogeochemical processes in an aquifer system.</title>
        <authorList>
            <person name="Anantharaman K."/>
            <person name="Brown C.T."/>
            <person name="Hug L.A."/>
            <person name="Sharon I."/>
            <person name="Castelle C.J."/>
            <person name="Probst A.J."/>
            <person name="Thomas B.C."/>
            <person name="Singh A."/>
            <person name="Wilkins M.J."/>
            <person name="Karaoz U."/>
            <person name="Brodie E.L."/>
            <person name="Williams K.H."/>
            <person name="Hubbard S.S."/>
            <person name="Banfield J.F."/>
        </authorList>
    </citation>
    <scope>NUCLEOTIDE SEQUENCE [LARGE SCALE GENOMIC DNA]</scope>
</reference>
<sequence>MQAVILAAGRGTRFGKLTEKTPKSLMLVRDKPILEYTLSSLPSQIDEVIIIIGHLGYQIKNRFGNKFGNKKIRYLDLKNKLFGTAFSVWQAKSILKDKFLVINGDDLYDKKEFTKLIKPDLAVGLAKSTPPSPKYLNIELDKNKNIIGTKYPTGKEMKTGILMATGAYALNKYIFKYRLIKISSGEYGLPQVVFKMARNQPVKGVIMQNWIQINTPEDIKNAIAILDKPRSRR</sequence>
<dbReference type="CDD" id="cd04181">
    <property type="entry name" value="NTP_transferase"/>
    <property type="match status" value="1"/>
</dbReference>
<protein>
    <recommendedName>
        <fullName evidence="3">Nucleotidyl transferase domain-containing protein</fullName>
    </recommendedName>
</protein>